<organism evidence="2 3">
    <name type="scientific">Pseudaestuariivita atlantica</name>
    <dbReference type="NCBI Taxonomy" id="1317121"/>
    <lineage>
        <taxon>Bacteria</taxon>
        <taxon>Pseudomonadati</taxon>
        <taxon>Pseudomonadota</taxon>
        <taxon>Alphaproteobacteria</taxon>
        <taxon>Rhodobacterales</taxon>
        <taxon>Paracoccaceae</taxon>
        <taxon>Pseudaestuariivita</taxon>
    </lineage>
</organism>
<keyword evidence="3" id="KW-1185">Reference proteome</keyword>
<dbReference type="PATRIC" id="fig|1317121.7.peg.3061"/>
<dbReference type="Proteomes" id="UP000036938">
    <property type="component" value="Unassembled WGS sequence"/>
</dbReference>
<evidence type="ECO:0000313" key="3">
    <source>
        <dbReference type="Proteomes" id="UP000036938"/>
    </source>
</evidence>
<name>A0A0L1JQC4_9RHOB</name>
<dbReference type="OrthoDB" id="573055at2"/>
<protein>
    <recommendedName>
        <fullName evidence="4">Desulfoferrodoxin ferrous iron-binding domain-containing protein</fullName>
    </recommendedName>
</protein>
<accession>A0A0L1JQC4</accession>
<proteinExistence type="predicted"/>
<feature type="signal peptide" evidence="1">
    <location>
        <begin position="1"/>
        <end position="18"/>
    </location>
</feature>
<evidence type="ECO:0008006" key="4">
    <source>
        <dbReference type="Google" id="ProtNLM"/>
    </source>
</evidence>
<dbReference type="STRING" id="1317121.ATO11_11890"/>
<dbReference type="AlphaFoldDB" id="A0A0L1JQC4"/>
<keyword evidence="1" id="KW-0732">Signal</keyword>
<comment type="caution">
    <text evidence="2">The sequence shown here is derived from an EMBL/GenBank/DDBJ whole genome shotgun (WGS) entry which is preliminary data.</text>
</comment>
<evidence type="ECO:0000313" key="2">
    <source>
        <dbReference type="EMBL" id="KNG93936.1"/>
    </source>
</evidence>
<dbReference type="EMBL" id="AQQZ01000004">
    <property type="protein sequence ID" value="KNG93936.1"/>
    <property type="molecule type" value="Genomic_DNA"/>
</dbReference>
<sequence length="121" mass="13034">MRLILASTALVASTLAAAADIPVIEKVVAKKTGMGWRFDVTLSHPDTGWDHYADGWEVVDADGNALGYRELMHPHVTEQPFTRSLNSVVVPDGVREVFIRAKCSVHGWGEPGVAVKLDPGG</sequence>
<evidence type="ECO:0000256" key="1">
    <source>
        <dbReference type="SAM" id="SignalP"/>
    </source>
</evidence>
<dbReference type="RefSeq" id="WP_050531131.1">
    <property type="nucleotide sequence ID" value="NZ_AQQZ01000004.1"/>
</dbReference>
<reference evidence="2 3" key="1">
    <citation type="journal article" date="2015" name="Int. J. Syst. Evol. Microbiol.">
        <title>Aestuariivita atlantica sp. nov., isolated from deep sea sediment of the Atlantic Ocean.</title>
        <authorList>
            <person name="Li G."/>
            <person name="Lai Q."/>
            <person name="Du Y."/>
            <person name="Liu X."/>
            <person name="Sun F."/>
            <person name="Shao Z."/>
        </authorList>
    </citation>
    <scope>NUCLEOTIDE SEQUENCE [LARGE SCALE GENOMIC DNA]</scope>
    <source>
        <strain evidence="2 3">22II-S11-z3</strain>
    </source>
</reference>
<feature type="chain" id="PRO_5005553840" description="Desulfoferrodoxin ferrous iron-binding domain-containing protein" evidence="1">
    <location>
        <begin position="19"/>
        <end position="121"/>
    </location>
</feature>
<gene>
    <name evidence="2" type="ORF">ATO11_11890</name>
</gene>